<organism evidence="1 2">
    <name type="scientific">Smallanthus sonchifolius</name>
    <dbReference type="NCBI Taxonomy" id="185202"/>
    <lineage>
        <taxon>Eukaryota</taxon>
        <taxon>Viridiplantae</taxon>
        <taxon>Streptophyta</taxon>
        <taxon>Embryophyta</taxon>
        <taxon>Tracheophyta</taxon>
        <taxon>Spermatophyta</taxon>
        <taxon>Magnoliopsida</taxon>
        <taxon>eudicotyledons</taxon>
        <taxon>Gunneridae</taxon>
        <taxon>Pentapetalae</taxon>
        <taxon>asterids</taxon>
        <taxon>campanulids</taxon>
        <taxon>Asterales</taxon>
        <taxon>Asteraceae</taxon>
        <taxon>Asteroideae</taxon>
        <taxon>Heliantheae alliance</taxon>
        <taxon>Millerieae</taxon>
        <taxon>Smallanthus</taxon>
    </lineage>
</organism>
<dbReference type="EMBL" id="CM042040">
    <property type="protein sequence ID" value="KAI3717763.1"/>
    <property type="molecule type" value="Genomic_DNA"/>
</dbReference>
<name>A0ACB9B6Q1_9ASTR</name>
<reference evidence="2" key="1">
    <citation type="journal article" date="2022" name="Mol. Ecol. Resour.">
        <title>The genomes of chicory, endive, great burdock and yacon provide insights into Asteraceae palaeo-polyploidization history and plant inulin production.</title>
        <authorList>
            <person name="Fan W."/>
            <person name="Wang S."/>
            <person name="Wang H."/>
            <person name="Wang A."/>
            <person name="Jiang F."/>
            <person name="Liu H."/>
            <person name="Zhao H."/>
            <person name="Xu D."/>
            <person name="Zhang Y."/>
        </authorList>
    </citation>
    <scope>NUCLEOTIDE SEQUENCE [LARGE SCALE GENOMIC DNA]</scope>
    <source>
        <strain evidence="2">cv. Yunnan</strain>
    </source>
</reference>
<evidence type="ECO:0000313" key="2">
    <source>
        <dbReference type="Proteomes" id="UP001056120"/>
    </source>
</evidence>
<comment type="caution">
    <text evidence="1">The sequence shown here is derived from an EMBL/GenBank/DDBJ whole genome shotgun (WGS) entry which is preliminary data.</text>
</comment>
<reference evidence="1 2" key="2">
    <citation type="journal article" date="2022" name="Mol. Ecol. Resour.">
        <title>The genomes of chicory, endive, great burdock and yacon provide insights into Asteraceae paleo-polyploidization history and plant inulin production.</title>
        <authorList>
            <person name="Fan W."/>
            <person name="Wang S."/>
            <person name="Wang H."/>
            <person name="Wang A."/>
            <person name="Jiang F."/>
            <person name="Liu H."/>
            <person name="Zhao H."/>
            <person name="Xu D."/>
            <person name="Zhang Y."/>
        </authorList>
    </citation>
    <scope>NUCLEOTIDE SEQUENCE [LARGE SCALE GENOMIC DNA]</scope>
    <source>
        <strain evidence="2">cv. Yunnan</strain>
        <tissue evidence="1">Leaves</tissue>
    </source>
</reference>
<evidence type="ECO:0000313" key="1">
    <source>
        <dbReference type="EMBL" id="KAI3717763.1"/>
    </source>
</evidence>
<sequence length="177" mass="20675">MAETYGKIVYWNPALMDLRGIDMVFIPMLEHDHYYLIVFELKHTAISVIDNFSDAYPLVHLNDHENYFQKDSAYKVIFVKYLKHVKHAKTDELNATKIKKVKIPWATTSNSLDCAIFVMRHVEKYTRAKEEFNSGISTNGPRKNKQLKILRKKYAAHILLSESNKLRDKFLIEALGK</sequence>
<keyword evidence="2" id="KW-1185">Reference proteome</keyword>
<gene>
    <name evidence="1" type="ORF">L1987_69575</name>
</gene>
<dbReference type="Proteomes" id="UP001056120">
    <property type="component" value="Linkage Group LG23"/>
</dbReference>
<protein>
    <submittedName>
        <fullName evidence="1">Uncharacterized protein</fullName>
    </submittedName>
</protein>
<accession>A0ACB9B6Q1</accession>
<proteinExistence type="predicted"/>